<accession>A0A5B8G073</accession>
<reference evidence="2 3" key="1">
    <citation type="submission" date="2019-06" db="EMBL/GenBank/DDBJ databases">
        <title>Genome sequence of Rhodobacteraceae bacterium D4M1.</title>
        <authorList>
            <person name="Cao J."/>
        </authorList>
    </citation>
    <scope>NUCLEOTIDE SEQUENCE [LARGE SCALE GENOMIC DNA]</scope>
    <source>
        <strain evidence="2 3">D4M1</strain>
    </source>
</reference>
<gene>
    <name evidence="2" type="ORF">FDP22_17585</name>
</gene>
<evidence type="ECO:0000256" key="1">
    <source>
        <dbReference type="SAM" id="Phobius"/>
    </source>
</evidence>
<dbReference type="Gene3D" id="3.40.50.1110">
    <property type="entry name" value="SGNH hydrolase"/>
    <property type="match status" value="1"/>
</dbReference>
<keyword evidence="1" id="KW-1133">Transmembrane helix</keyword>
<keyword evidence="2" id="KW-0378">Hydrolase</keyword>
<dbReference type="GO" id="GO:0016788">
    <property type="term" value="F:hydrolase activity, acting on ester bonds"/>
    <property type="evidence" value="ECO:0007669"/>
    <property type="project" value="UniProtKB-ARBA"/>
</dbReference>
<dbReference type="InterPro" id="IPR051532">
    <property type="entry name" value="Ester_Hydrolysis_Enzymes"/>
</dbReference>
<dbReference type="SUPFAM" id="SSF52266">
    <property type="entry name" value="SGNH hydrolase"/>
    <property type="match status" value="1"/>
</dbReference>
<dbReference type="PANTHER" id="PTHR30383">
    <property type="entry name" value="THIOESTERASE 1/PROTEASE 1/LYSOPHOSPHOLIPASE L1"/>
    <property type="match status" value="1"/>
</dbReference>
<dbReference type="InterPro" id="IPR057572">
    <property type="entry name" value="NonGDSL"/>
</dbReference>
<organism evidence="2 3">
    <name type="scientific">Paroceanicella profunda</name>
    <dbReference type="NCBI Taxonomy" id="2579971"/>
    <lineage>
        <taxon>Bacteria</taxon>
        <taxon>Pseudomonadati</taxon>
        <taxon>Pseudomonadota</taxon>
        <taxon>Alphaproteobacteria</taxon>
        <taxon>Rhodobacterales</taxon>
        <taxon>Paracoccaceae</taxon>
        <taxon>Paroceanicella</taxon>
    </lineage>
</organism>
<dbReference type="Proteomes" id="UP000305888">
    <property type="component" value="Chromosome"/>
</dbReference>
<dbReference type="AlphaFoldDB" id="A0A5B8G073"/>
<sequence>MRDRGMRQHGAGHMVDHDAHQRIAADQIDILDAFHGNAPCVGADRRCAAATVGVGCAALRNVKRTGAEKVPRSVLWKAPGQASGAARILPNIDRKSMKHRVFAAVLCAAASFAGFSGSLRAETLLTEIGCGGGMVEGPGGAVTLPARALDDGSFDVLMIGSSSTAGVGSGVDLAYPAVSGHLLAERLGDAASVRVVPRGVGGERADGALARLAREIEDTRPDLLVWQVGTNDAVSDVTLDALQATVTRGIAMARDAGIGVILIDPQFYPRVASNPRYSEVVEMIDRLGDETGVPVVRRFERMRRAEILGPDQMNALLAKDAFHMSPLGHECLARDLTAMILSTAALDPRLN</sequence>
<dbReference type="KEGG" id="ppru:FDP22_17585"/>
<keyword evidence="1" id="KW-0812">Transmembrane</keyword>
<dbReference type="InterPro" id="IPR036514">
    <property type="entry name" value="SGNH_hydro_sf"/>
</dbReference>
<name>A0A5B8G073_9RHOB</name>
<protein>
    <submittedName>
        <fullName evidence="2">SGNH/GDSL hydrolase family protein</fullName>
    </submittedName>
</protein>
<keyword evidence="1" id="KW-0472">Membrane</keyword>
<evidence type="ECO:0000313" key="2">
    <source>
        <dbReference type="EMBL" id="QDL93434.1"/>
    </source>
</evidence>
<keyword evidence="3" id="KW-1185">Reference proteome</keyword>
<feature type="transmembrane region" description="Helical" evidence="1">
    <location>
        <begin position="101"/>
        <end position="119"/>
    </location>
</feature>
<evidence type="ECO:0000313" key="3">
    <source>
        <dbReference type="Proteomes" id="UP000305888"/>
    </source>
</evidence>
<dbReference type="CDD" id="cd00229">
    <property type="entry name" value="SGNH_hydrolase"/>
    <property type="match status" value="1"/>
</dbReference>
<dbReference type="OrthoDB" id="7203637at2"/>
<dbReference type="EMBL" id="CP040818">
    <property type="protein sequence ID" value="QDL93434.1"/>
    <property type="molecule type" value="Genomic_DNA"/>
</dbReference>
<proteinExistence type="predicted"/>
<dbReference type="Pfam" id="PF25182">
    <property type="entry name" value="NonGDSL"/>
    <property type="match status" value="1"/>
</dbReference>